<sequence length="59" mass="7064">MKFRPFDHLSHSDISTIMKLREKVNTSCTLQEKNKYEGDIAALMQKSWMHFKNLHLTKR</sequence>
<protein>
    <submittedName>
        <fullName evidence="1">Uncharacterized protein</fullName>
    </submittedName>
</protein>
<dbReference type="RefSeq" id="WP_385938272.1">
    <property type="nucleotide sequence ID" value="NZ_JBHSOZ010000003.1"/>
</dbReference>
<proteinExistence type="predicted"/>
<accession>A0ABW0YJU6</accession>
<dbReference type="EMBL" id="JBHSOZ010000003">
    <property type="protein sequence ID" value="MFC5711677.1"/>
    <property type="molecule type" value="Genomic_DNA"/>
</dbReference>
<gene>
    <name evidence="1" type="ORF">ACFPU1_02670</name>
</gene>
<organism evidence="1 2">
    <name type="scientific">Thalassorhabdus alkalitolerans</name>
    <dbReference type="NCBI Taxonomy" id="2282697"/>
    <lineage>
        <taxon>Bacteria</taxon>
        <taxon>Bacillati</taxon>
        <taxon>Bacillota</taxon>
        <taxon>Bacilli</taxon>
        <taxon>Bacillales</taxon>
        <taxon>Bacillaceae</taxon>
        <taxon>Thalassorhabdus</taxon>
    </lineage>
</organism>
<name>A0ABW0YJU6_9BACI</name>
<keyword evidence="2" id="KW-1185">Reference proteome</keyword>
<evidence type="ECO:0000313" key="1">
    <source>
        <dbReference type="EMBL" id="MFC5711677.1"/>
    </source>
</evidence>
<evidence type="ECO:0000313" key="2">
    <source>
        <dbReference type="Proteomes" id="UP001596142"/>
    </source>
</evidence>
<reference evidence="2" key="1">
    <citation type="journal article" date="2019" name="Int. J. Syst. Evol. Microbiol.">
        <title>The Global Catalogue of Microorganisms (GCM) 10K type strain sequencing project: providing services to taxonomists for standard genome sequencing and annotation.</title>
        <authorList>
            <consortium name="The Broad Institute Genomics Platform"/>
            <consortium name="The Broad Institute Genome Sequencing Center for Infectious Disease"/>
            <person name="Wu L."/>
            <person name="Ma J."/>
        </authorList>
    </citation>
    <scope>NUCLEOTIDE SEQUENCE [LARGE SCALE GENOMIC DNA]</scope>
    <source>
        <strain evidence="2">CECT 7184</strain>
    </source>
</reference>
<comment type="caution">
    <text evidence="1">The sequence shown here is derived from an EMBL/GenBank/DDBJ whole genome shotgun (WGS) entry which is preliminary data.</text>
</comment>
<dbReference type="Proteomes" id="UP001596142">
    <property type="component" value="Unassembled WGS sequence"/>
</dbReference>